<dbReference type="AlphaFoldDB" id="A0AAE6W377"/>
<dbReference type="EMBL" id="CP029701">
    <property type="protein sequence ID" value="QHV64143.1"/>
    <property type="molecule type" value="Genomic_DNA"/>
</dbReference>
<evidence type="ECO:0000256" key="5">
    <source>
        <dbReference type="ARBA" id="ARBA00022617"/>
    </source>
</evidence>
<name>A0AAE6W377_9BACT</name>
<comment type="subcellular location">
    <subcellularLocation>
        <location evidence="1">Cell membrane</location>
        <topology evidence="1">Multi-pass membrane protein</topology>
    </subcellularLocation>
</comment>
<evidence type="ECO:0000256" key="11">
    <source>
        <dbReference type="ARBA" id="ARBA00023136"/>
    </source>
</evidence>
<evidence type="ECO:0000256" key="6">
    <source>
        <dbReference type="ARBA" id="ARBA00022692"/>
    </source>
</evidence>
<dbReference type="PANTHER" id="PTHR30485:SF0">
    <property type="entry name" value="NI_FE-HYDROGENASE 1 B-TYPE CYTOCHROME SUBUNIT-RELATED"/>
    <property type="match status" value="1"/>
</dbReference>
<dbReference type="InterPro" id="IPR011577">
    <property type="entry name" value="Cyt_b561_bac/Ni-Hgenase"/>
</dbReference>
<evidence type="ECO:0000256" key="8">
    <source>
        <dbReference type="ARBA" id="ARBA00022982"/>
    </source>
</evidence>
<keyword evidence="17" id="KW-1185">Reference proteome</keyword>
<dbReference type="InterPro" id="IPR023299">
    <property type="entry name" value="ATPase_P-typ_cyto_dom_N"/>
</dbReference>
<comment type="similarity">
    <text evidence="2">Belongs to the HupC/HyaC/HydC family.</text>
</comment>
<dbReference type="SUPFAM" id="SSF81342">
    <property type="entry name" value="Transmembrane di-heme cytochromes"/>
    <property type="match status" value="1"/>
</dbReference>
<evidence type="ECO:0000313" key="16">
    <source>
        <dbReference type="Proteomes" id="UP000642553"/>
    </source>
</evidence>
<feature type="domain" description="Cytochrome b561 bacterial/Ni-hydrogenase" evidence="13">
    <location>
        <begin position="173"/>
        <end position="377"/>
    </location>
</feature>
<keyword evidence="10" id="KW-0408">Iron</keyword>
<keyword evidence="5" id="KW-0349">Heme</keyword>
<dbReference type="InterPro" id="IPR000516">
    <property type="entry name" value="Ni-dep_Hydgase_cyt-B"/>
</dbReference>
<proteinExistence type="inferred from homology"/>
<dbReference type="Proteomes" id="UP000642553">
    <property type="component" value="Chromosome"/>
</dbReference>
<dbReference type="Proteomes" id="UP001202031">
    <property type="component" value="Unassembled WGS sequence"/>
</dbReference>
<dbReference type="InterPro" id="IPR051542">
    <property type="entry name" value="Hydrogenase_cytochrome"/>
</dbReference>
<evidence type="ECO:0000313" key="17">
    <source>
        <dbReference type="Proteomes" id="UP001202031"/>
    </source>
</evidence>
<dbReference type="Pfam" id="PF01292">
    <property type="entry name" value="Ni_hydr_CYTB"/>
    <property type="match status" value="1"/>
</dbReference>
<evidence type="ECO:0000256" key="2">
    <source>
        <dbReference type="ARBA" id="ARBA00008622"/>
    </source>
</evidence>
<keyword evidence="7" id="KW-0479">Metal-binding</keyword>
<dbReference type="GO" id="GO:0005506">
    <property type="term" value="F:iron ion binding"/>
    <property type="evidence" value="ECO:0007669"/>
    <property type="project" value="InterPro"/>
</dbReference>
<feature type="transmembrane region" description="Helical" evidence="12">
    <location>
        <begin position="180"/>
        <end position="205"/>
    </location>
</feature>
<keyword evidence="4" id="KW-1003">Cell membrane</keyword>
<evidence type="ECO:0000256" key="7">
    <source>
        <dbReference type="ARBA" id="ARBA00022723"/>
    </source>
</evidence>
<dbReference type="PANTHER" id="PTHR30485">
    <property type="entry name" value="NI/FE-HYDROGENASE 1 B-TYPE CYTOCHROME SUBUNIT"/>
    <property type="match status" value="1"/>
</dbReference>
<keyword evidence="11 12" id="KW-0472">Membrane</keyword>
<dbReference type="PRINTS" id="PR00161">
    <property type="entry name" value="NIHGNASECYTB"/>
</dbReference>
<dbReference type="GO" id="GO:0009055">
    <property type="term" value="F:electron transfer activity"/>
    <property type="evidence" value="ECO:0007669"/>
    <property type="project" value="InterPro"/>
</dbReference>
<keyword evidence="9 12" id="KW-1133">Transmembrane helix</keyword>
<accession>A0AAE6W377</accession>
<dbReference type="EMBL" id="JAMGSI010000001">
    <property type="protein sequence ID" value="MCL6656840.1"/>
    <property type="molecule type" value="Genomic_DNA"/>
</dbReference>
<evidence type="ECO:0000256" key="9">
    <source>
        <dbReference type="ARBA" id="ARBA00022989"/>
    </source>
</evidence>
<evidence type="ECO:0000313" key="14">
    <source>
        <dbReference type="EMBL" id="MCL6656840.1"/>
    </source>
</evidence>
<evidence type="ECO:0000256" key="4">
    <source>
        <dbReference type="ARBA" id="ARBA00022475"/>
    </source>
</evidence>
<dbReference type="GeneID" id="99668650"/>
<dbReference type="Gene3D" id="1.20.950.20">
    <property type="entry name" value="Transmembrane di-heme cytochromes, Chain C"/>
    <property type="match status" value="1"/>
</dbReference>
<organism evidence="15 16">
    <name type="scientific">Akkermansia massiliensis</name>
    <dbReference type="NCBI Taxonomy" id="2927224"/>
    <lineage>
        <taxon>Bacteria</taxon>
        <taxon>Pseudomonadati</taxon>
        <taxon>Verrucomicrobiota</taxon>
        <taxon>Verrucomicrobiia</taxon>
        <taxon>Verrucomicrobiales</taxon>
        <taxon>Akkermansiaceae</taxon>
        <taxon>Akkermansia</taxon>
    </lineage>
</organism>
<dbReference type="InterPro" id="IPR016174">
    <property type="entry name" value="Di-haem_cyt_TM"/>
</dbReference>
<dbReference type="Gene3D" id="3.40.1110.10">
    <property type="entry name" value="Calcium-transporting ATPase, cytoplasmic domain N"/>
    <property type="match status" value="1"/>
</dbReference>
<feature type="transmembrane region" description="Helical" evidence="12">
    <location>
        <begin position="292"/>
        <end position="315"/>
    </location>
</feature>
<evidence type="ECO:0000256" key="10">
    <source>
        <dbReference type="ARBA" id="ARBA00023004"/>
    </source>
</evidence>
<keyword evidence="3" id="KW-0813">Transport</keyword>
<evidence type="ECO:0000256" key="12">
    <source>
        <dbReference type="SAM" id="Phobius"/>
    </source>
</evidence>
<reference evidence="14 17" key="2">
    <citation type="submission" date="2022-03" db="EMBL/GenBank/DDBJ databases">
        <title>Taxonomic description of new species and reclassification of some bacterial strains.</title>
        <authorList>
            <person name="Ndongo S."/>
        </authorList>
    </citation>
    <scope>NUCLEOTIDE SEQUENCE [LARGE SCALE GENOMIC DNA]</scope>
    <source>
        <strain evidence="14 17">Marseille-P6666</strain>
    </source>
</reference>
<dbReference type="GO" id="GO:0022904">
    <property type="term" value="P:respiratory electron transport chain"/>
    <property type="evidence" value="ECO:0007669"/>
    <property type="project" value="InterPro"/>
</dbReference>
<evidence type="ECO:0000256" key="1">
    <source>
        <dbReference type="ARBA" id="ARBA00004651"/>
    </source>
</evidence>
<protein>
    <submittedName>
        <fullName evidence="14">Cytochrome b/b6 domain-containing protein</fullName>
    </submittedName>
    <submittedName>
        <fullName evidence="15">DUF4405 domain-containing protein</fullName>
    </submittedName>
</protein>
<keyword evidence="8" id="KW-0249">Electron transport</keyword>
<keyword evidence="6 12" id="KW-0812">Transmembrane</keyword>
<sequence>MKTTLIDKDLTLAVEDAIPASPVYTPEEILALAVCASPNGSTDPGDLALLHAARERGVALPYAQQENSWEAPSRERPYSTAMLKAADKEDAAPFMVARGSLKALEKLCEVSHLEKERMNKAFEEYSPSGFEPVAVAVHRPGAPWRLLGVVPMHAMRDVRRLSMAKANFRYFHVWDWPLRVLHWTWVFCIIGLASTGICIAEGWFLKMGDLHGAFQFGTLRFVHYALGWTLVVVMMLRFSCFFMASNKYQSFRALFPISRQQWKDLFTTAVDYVFARSYDGPRYIGHNPLQQWTYTGVYVLFTTMVVTGLALYALYEPRHWFYHWFMPLNDLIGVPYVRLVHLIGMWCFIIFAMVHVYLSILSGNVDRDGTISSMFSGGRWLRKGVKFRDE</sequence>
<dbReference type="RefSeq" id="WP_102721521.1">
    <property type="nucleotide sequence ID" value="NZ_CP029701.1"/>
</dbReference>
<evidence type="ECO:0000256" key="3">
    <source>
        <dbReference type="ARBA" id="ARBA00022448"/>
    </source>
</evidence>
<dbReference type="GO" id="GO:0020037">
    <property type="term" value="F:heme binding"/>
    <property type="evidence" value="ECO:0007669"/>
    <property type="project" value="TreeGrafter"/>
</dbReference>
<reference evidence="15" key="1">
    <citation type="submission" date="2018-05" db="EMBL/GenBank/DDBJ databases">
        <title>Complete genome sequnece of Akkermansia muciniphila EB-AMDK-40.</title>
        <authorList>
            <person name="Nam Y.-D."/>
            <person name="Chung W.-H."/>
            <person name="Park Y.S."/>
            <person name="Kang J."/>
        </authorList>
    </citation>
    <scope>NUCLEOTIDE SEQUENCE</scope>
    <source>
        <strain evidence="15">EB-AMDK-40</strain>
    </source>
</reference>
<gene>
    <name evidence="15" type="ORF">DMI76_12595</name>
    <name evidence="14" type="ORF">M8N44_05840</name>
</gene>
<evidence type="ECO:0000313" key="15">
    <source>
        <dbReference type="EMBL" id="QHV64143.1"/>
    </source>
</evidence>
<feature type="transmembrane region" description="Helical" evidence="12">
    <location>
        <begin position="335"/>
        <end position="358"/>
    </location>
</feature>
<feature type="transmembrane region" description="Helical" evidence="12">
    <location>
        <begin position="225"/>
        <end position="244"/>
    </location>
</feature>
<evidence type="ECO:0000259" key="13">
    <source>
        <dbReference type="Pfam" id="PF01292"/>
    </source>
</evidence>
<dbReference type="GO" id="GO:0005886">
    <property type="term" value="C:plasma membrane"/>
    <property type="evidence" value="ECO:0007669"/>
    <property type="project" value="UniProtKB-SubCell"/>
</dbReference>
<dbReference type="GO" id="GO:0000166">
    <property type="term" value="F:nucleotide binding"/>
    <property type="evidence" value="ECO:0007669"/>
    <property type="project" value="InterPro"/>
</dbReference>